<dbReference type="GO" id="GO:0048487">
    <property type="term" value="F:beta-tubulin binding"/>
    <property type="evidence" value="ECO:0007669"/>
    <property type="project" value="InterPro"/>
</dbReference>
<feature type="coiled-coil region" evidence="1">
    <location>
        <begin position="752"/>
        <end position="797"/>
    </location>
</feature>
<proteinExistence type="predicted"/>
<reference evidence="3" key="1">
    <citation type="submission" date="2022-01" db="EMBL/GenBank/DDBJ databases">
        <authorList>
            <person name="King R."/>
        </authorList>
    </citation>
    <scope>NUCLEOTIDE SEQUENCE</scope>
</reference>
<dbReference type="SUPFAM" id="SSF56112">
    <property type="entry name" value="Protein kinase-like (PK-like)"/>
    <property type="match status" value="1"/>
</dbReference>
<dbReference type="Gene3D" id="3.90.1200.10">
    <property type="match status" value="1"/>
</dbReference>
<dbReference type="PANTHER" id="PTHR31432:SF0">
    <property type="entry name" value="INTRAFLAGELLAR TRANSPORT PROTEIN 74 HOMOLOG"/>
    <property type="match status" value="1"/>
</dbReference>
<dbReference type="GO" id="GO:0005929">
    <property type="term" value="C:cilium"/>
    <property type="evidence" value="ECO:0007669"/>
    <property type="project" value="TreeGrafter"/>
</dbReference>
<dbReference type="InterPro" id="IPR011009">
    <property type="entry name" value="Kinase-like_dom_sf"/>
</dbReference>
<gene>
    <name evidence="3" type="ORF">NEZAVI_LOCUS3750</name>
</gene>
<protein>
    <recommendedName>
        <fullName evidence="2">Aminoglycoside phosphotransferase domain-containing protein</fullName>
    </recommendedName>
</protein>
<evidence type="ECO:0000256" key="1">
    <source>
        <dbReference type="SAM" id="Coils"/>
    </source>
</evidence>
<feature type="domain" description="Aminoglycoside phosphotransferase" evidence="2">
    <location>
        <begin position="47"/>
        <end position="260"/>
    </location>
</feature>
<organism evidence="3 4">
    <name type="scientific">Nezara viridula</name>
    <name type="common">Southern green stink bug</name>
    <name type="synonym">Cimex viridulus</name>
    <dbReference type="NCBI Taxonomy" id="85310"/>
    <lineage>
        <taxon>Eukaryota</taxon>
        <taxon>Metazoa</taxon>
        <taxon>Ecdysozoa</taxon>
        <taxon>Arthropoda</taxon>
        <taxon>Hexapoda</taxon>
        <taxon>Insecta</taxon>
        <taxon>Pterygota</taxon>
        <taxon>Neoptera</taxon>
        <taxon>Paraneoptera</taxon>
        <taxon>Hemiptera</taxon>
        <taxon>Heteroptera</taxon>
        <taxon>Panheteroptera</taxon>
        <taxon>Pentatomomorpha</taxon>
        <taxon>Pentatomoidea</taxon>
        <taxon>Pentatomidae</taxon>
        <taxon>Pentatominae</taxon>
        <taxon>Nezara</taxon>
    </lineage>
</organism>
<sequence length="862" mass="100071">MEPEQGFRPPNLESKDLEDMIKDNYGMKVTNIKKLDGYDDKNYYIEILSDIDNEYIDFVWPHGYVLKIMNSMDSKHENFVRAQHALMEHLSENEIVVPLPVKNVRGELYSVMNFKTKNGYIVRLMTFIPGAILVDTVPSYEGLRNIGEFLGRVTLLIKDFQNEGFDKRDSIWFLGNVLRIKSFLNHIEDQNKVKMVEETLKEFEMNVVPVTNKLSRVLIHGDMNENNLIVNGNEVSGLLDFGDTHYSVSINELAICICYMLLYSKKVEAGKAVMEGYLKFREIEEEEKKILKERQPTTGRLYSSIGRPINPSTARTNLTTGLRLPEQEAKNSLVIKAMKDKIASQKSGIKLANVRTATSRGQVNRFVQDKRYYMGTLHLKIGELTDEIDSLNNLCTDALSEYGNSLVYEKKVKDLATEITSMQGSLIDLNLAVDNINTFGDVQKLNIEAKELKENNDSEAERIEVIFSDRLRKEQAVRQMEKKFTKEKNRYEKIISEMGVEMREKYSSLNERLTKSSKVISYWQSEIDVYNKTKNNLTEHIYYSFPMAYEIMKLETKLLDLKRKWKGLAKRSSRPIDEERQNIMDQVVHDNSKILIMETAIHDTLKKIKNLEEIIAFTSEPEEGYDNRHAKYVDLLKEGKAIETYLSGFEVTKQEEKHNLKVLEDELYSLLNLLSTKLSNMPTAADYLSLQTNKYGAADLLNTFESTRAEYKKVQTFLKKVEIMEVKVSEESKDFDYKCEKIKENLEEYKTCTKFNDNIKIKEDELTNLKAKLHQDRENVKEHLENAKNLHSKLQLQLYENENHIQIISMEKKLSNIAQNVFLMKENIEEMKSSSINIIELRKETLSLLQSLNMFLRNNINL</sequence>
<dbReference type="PANTHER" id="PTHR31432">
    <property type="entry name" value="INTRAFLAGELLAR TRANSPORT PROTEIN 74 HOMOLOG"/>
    <property type="match status" value="1"/>
</dbReference>
<dbReference type="OrthoDB" id="444379at2759"/>
<keyword evidence="4" id="KW-1185">Reference proteome</keyword>
<evidence type="ECO:0000259" key="2">
    <source>
        <dbReference type="Pfam" id="PF01636"/>
    </source>
</evidence>
<dbReference type="Gene3D" id="3.30.200.20">
    <property type="entry name" value="Phosphorylase Kinase, domain 1"/>
    <property type="match status" value="1"/>
</dbReference>
<dbReference type="Pfam" id="PF01636">
    <property type="entry name" value="APH"/>
    <property type="match status" value="1"/>
</dbReference>
<evidence type="ECO:0000313" key="3">
    <source>
        <dbReference type="EMBL" id="CAH1393017.1"/>
    </source>
</evidence>
<dbReference type="EMBL" id="OV725078">
    <property type="protein sequence ID" value="CAH1393017.1"/>
    <property type="molecule type" value="Genomic_DNA"/>
</dbReference>
<dbReference type="InterPro" id="IPR002575">
    <property type="entry name" value="Aminoglycoside_PTrfase"/>
</dbReference>
<dbReference type="AlphaFoldDB" id="A0A9P0H482"/>
<keyword evidence="1" id="KW-0175">Coiled coil</keyword>
<name>A0A9P0H482_NEZVI</name>
<feature type="coiled-coil region" evidence="1">
    <location>
        <begin position="442"/>
        <end position="497"/>
    </location>
</feature>
<dbReference type="Proteomes" id="UP001152798">
    <property type="component" value="Chromosome 2"/>
</dbReference>
<dbReference type="InterPro" id="IPR029602">
    <property type="entry name" value="IFT74"/>
</dbReference>
<evidence type="ECO:0000313" key="4">
    <source>
        <dbReference type="Proteomes" id="UP001152798"/>
    </source>
</evidence>
<dbReference type="GO" id="GO:0030992">
    <property type="term" value="C:intraciliary transport particle B"/>
    <property type="evidence" value="ECO:0007669"/>
    <property type="project" value="InterPro"/>
</dbReference>
<dbReference type="GO" id="GO:0035735">
    <property type="term" value="P:intraciliary transport involved in cilium assembly"/>
    <property type="evidence" value="ECO:0007669"/>
    <property type="project" value="TreeGrafter"/>
</dbReference>
<accession>A0A9P0H482</accession>